<organism evidence="1">
    <name type="scientific">marine sediment metagenome</name>
    <dbReference type="NCBI Taxonomy" id="412755"/>
    <lineage>
        <taxon>unclassified sequences</taxon>
        <taxon>metagenomes</taxon>
        <taxon>ecological metagenomes</taxon>
    </lineage>
</organism>
<evidence type="ECO:0008006" key="2">
    <source>
        <dbReference type="Google" id="ProtNLM"/>
    </source>
</evidence>
<gene>
    <name evidence="1" type="ORF">LCGC14_3009270</name>
</gene>
<name>A0A0F8Z6E1_9ZZZZ</name>
<protein>
    <recommendedName>
        <fullName evidence="2">Squalene cyclase C-terminal domain-containing protein</fullName>
    </recommendedName>
</protein>
<dbReference type="EMBL" id="LAZR01062241">
    <property type="protein sequence ID" value="KKK61944.1"/>
    <property type="molecule type" value="Genomic_DNA"/>
</dbReference>
<sequence length="219" mass="23929">MTRRVTFLMAMLVSVGAATGQLPRPAGQGMHEPFAPPMTAAKIRAAIDDAVMYLRGRQGKDGYFAFGSGGGGTALAALTLLATGADPASDEQLRKALQWLADHDDNNTYVRGIRANVWEYALRKASYDKSMRAMLKKDFDWLLKALGDREGWRYTMQSRDWDNSCTQYGVLGIWAAARNSTSALATSTQSARICGSSERSCAQPSECSFQPYSRLTPVP</sequence>
<dbReference type="AlphaFoldDB" id="A0A0F8Z6E1"/>
<proteinExistence type="predicted"/>
<accession>A0A0F8Z6E1</accession>
<dbReference type="InterPro" id="IPR008930">
    <property type="entry name" value="Terpenoid_cyclase/PrenylTrfase"/>
</dbReference>
<reference evidence="1" key="1">
    <citation type="journal article" date="2015" name="Nature">
        <title>Complex archaea that bridge the gap between prokaryotes and eukaryotes.</title>
        <authorList>
            <person name="Spang A."/>
            <person name="Saw J.H."/>
            <person name="Jorgensen S.L."/>
            <person name="Zaremba-Niedzwiedzka K."/>
            <person name="Martijn J."/>
            <person name="Lind A.E."/>
            <person name="van Eijk R."/>
            <person name="Schleper C."/>
            <person name="Guy L."/>
            <person name="Ettema T.J."/>
        </authorList>
    </citation>
    <scope>NUCLEOTIDE SEQUENCE</scope>
</reference>
<evidence type="ECO:0000313" key="1">
    <source>
        <dbReference type="EMBL" id="KKK61944.1"/>
    </source>
</evidence>
<dbReference type="Gene3D" id="1.50.10.20">
    <property type="match status" value="1"/>
</dbReference>
<dbReference type="SUPFAM" id="SSF48239">
    <property type="entry name" value="Terpenoid cyclases/Protein prenyltransferases"/>
    <property type="match status" value="1"/>
</dbReference>
<comment type="caution">
    <text evidence="1">The sequence shown here is derived from an EMBL/GenBank/DDBJ whole genome shotgun (WGS) entry which is preliminary data.</text>
</comment>